<sequence>MYSILCKWPEDRMSIIIISSETIPVPPQDSFTERSAQHIQIIALLVINYYPPIEIKYNTSYRERILAEPSIYSQTVSSCGRRQLSKRLRNSEKCKAHTPKTNR</sequence>
<organism evidence="1 2">
    <name type="scientific">Oopsacas minuta</name>
    <dbReference type="NCBI Taxonomy" id="111878"/>
    <lineage>
        <taxon>Eukaryota</taxon>
        <taxon>Metazoa</taxon>
        <taxon>Porifera</taxon>
        <taxon>Hexactinellida</taxon>
        <taxon>Hexasterophora</taxon>
        <taxon>Lyssacinosida</taxon>
        <taxon>Leucopsacidae</taxon>
        <taxon>Oopsacas</taxon>
    </lineage>
</organism>
<protein>
    <submittedName>
        <fullName evidence="1">Uncharacterized protein</fullName>
    </submittedName>
</protein>
<dbReference type="Proteomes" id="UP001165289">
    <property type="component" value="Unassembled WGS sequence"/>
</dbReference>
<name>A0AAV7JQD3_9METZ</name>
<reference evidence="1 2" key="1">
    <citation type="journal article" date="2023" name="BMC Biol.">
        <title>The compact genome of the sponge Oopsacas minuta (Hexactinellida) is lacking key metazoan core genes.</title>
        <authorList>
            <person name="Santini S."/>
            <person name="Schenkelaars Q."/>
            <person name="Jourda C."/>
            <person name="Duchesne M."/>
            <person name="Belahbib H."/>
            <person name="Rocher C."/>
            <person name="Selva M."/>
            <person name="Riesgo A."/>
            <person name="Vervoort M."/>
            <person name="Leys S.P."/>
            <person name="Kodjabachian L."/>
            <person name="Le Bivic A."/>
            <person name="Borchiellini C."/>
            <person name="Claverie J.M."/>
            <person name="Renard E."/>
        </authorList>
    </citation>
    <scope>NUCLEOTIDE SEQUENCE [LARGE SCALE GENOMIC DNA]</scope>
    <source>
        <strain evidence="1">SPO-2</strain>
    </source>
</reference>
<dbReference type="EMBL" id="JAKMXF010000308">
    <property type="protein sequence ID" value="KAI6651059.1"/>
    <property type="molecule type" value="Genomic_DNA"/>
</dbReference>
<accession>A0AAV7JQD3</accession>
<evidence type="ECO:0000313" key="1">
    <source>
        <dbReference type="EMBL" id="KAI6651059.1"/>
    </source>
</evidence>
<evidence type="ECO:0000313" key="2">
    <source>
        <dbReference type="Proteomes" id="UP001165289"/>
    </source>
</evidence>
<keyword evidence="2" id="KW-1185">Reference proteome</keyword>
<gene>
    <name evidence="1" type="ORF">LOD99_5636</name>
</gene>
<proteinExistence type="predicted"/>
<dbReference type="AlphaFoldDB" id="A0AAV7JQD3"/>
<comment type="caution">
    <text evidence="1">The sequence shown here is derived from an EMBL/GenBank/DDBJ whole genome shotgun (WGS) entry which is preliminary data.</text>
</comment>